<comment type="caution">
    <text evidence="3">The sequence shown here is derived from an EMBL/GenBank/DDBJ whole genome shotgun (WGS) entry which is preliminary data.</text>
</comment>
<protein>
    <recommendedName>
        <fullName evidence="2">Ice-binding protein C-terminal domain-containing protein</fullName>
    </recommendedName>
</protein>
<feature type="chain" id="PRO_5012566893" description="Ice-binding protein C-terminal domain-containing protein" evidence="1">
    <location>
        <begin position="29"/>
        <end position="212"/>
    </location>
</feature>
<accession>A0A1L9QNV1</accession>
<proteinExistence type="predicted"/>
<gene>
    <name evidence="3" type="ORF">BI308_17470</name>
</gene>
<reference evidence="3" key="1">
    <citation type="submission" date="2016-10" db="EMBL/GenBank/DDBJ databases">
        <title>CRISPR-Cas defence system in Roseofilum reptotaenium: evidence of a bacteriophage-cyanobacterium arms race in the coral black band disease.</title>
        <authorList>
            <person name="Buerger P."/>
            <person name="Wood-Charlson E.M."/>
            <person name="Weynberg K.D."/>
            <person name="Willis B."/>
            <person name="Van Oppen M.J."/>
        </authorList>
    </citation>
    <scope>NUCLEOTIDE SEQUENCE [LARGE SCALE GENOMIC DNA]</scope>
    <source>
        <strain evidence="3">AO1-A</strain>
    </source>
</reference>
<dbReference type="Pfam" id="PF07589">
    <property type="entry name" value="PEP-CTERM"/>
    <property type="match status" value="1"/>
</dbReference>
<dbReference type="Proteomes" id="UP000183940">
    <property type="component" value="Unassembled WGS sequence"/>
</dbReference>
<feature type="signal peptide" evidence="1">
    <location>
        <begin position="1"/>
        <end position="28"/>
    </location>
</feature>
<dbReference type="InterPro" id="IPR013424">
    <property type="entry name" value="Ice-binding_C"/>
</dbReference>
<dbReference type="STRING" id="1925591.BI308_17470"/>
<dbReference type="NCBIfam" id="TIGR02595">
    <property type="entry name" value="PEP_CTERM"/>
    <property type="match status" value="1"/>
</dbReference>
<evidence type="ECO:0000256" key="1">
    <source>
        <dbReference type="SAM" id="SignalP"/>
    </source>
</evidence>
<keyword evidence="1" id="KW-0732">Signal</keyword>
<sequence length="212" mass="21446">MKSAISTLIGSTLLATTFVGFSAVDAHAIDCNDSTVTVAGISFSACEEGSGNDTGARSTLIGDLNGGLFSDLTTNWSEAGKSDDGNDAVTAANGSTSGAWSVDGDLLDFGADGTTTFALSLKASNKYSVFLFENISQSLLDADGFLSGTFTTNGVSTNGRGNAQALSHSTLWAFGSGEESYNPPADVPEPSAAAALGLLAAGLFGMKRRASK</sequence>
<organism evidence="3 4">
    <name type="scientific">Roseofilum reptotaenium AO1-A</name>
    <dbReference type="NCBI Taxonomy" id="1925591"/>
    <lineage>
        <taxon>Bacteria</taxon>
        <taxon>Bacillati</taxon>
        <taxon>Cyanobacteriota</taxon>
        <taxon>Cyanophyceae</taxon>
        <taxon>Desertifilales</taxon>
        <taxon>Desertifilaceae</taxon>
        <taxon>Roseofilum</taxon>
    </lineage>
</organism>
<dbReference type="AlphaFoldDB" id="A0A1L9QNV1"/>
<evidence type="ECO:0000259" key="2">
    <source>
        <dbReference type="Pfam" id="PF07589"/>
    </source>
</evidence>
<keyword evidence="4" id="KW-1185">Reference proteome</keyword>
<evidence type="ECO:0000313" key="4">
    <source>
        <dbReference type="Proteomes" id="UP000183940"/>
    </source>
</evidence>
<dbReference type="EMBL" id="MLAW01000034">
    <property type="protein sequence ID" value="OJJ24267.1"/>
    <property type="molecule type" value="Genomic_DNA"/>
</dbReference>
<name>A0A1L9QNV1_9CYAN</name>
<evidence type="ECO:0000313" key="3">
    <source>
        <dbReference type="EMBL" id="OJJ24267.1"/>
    </source>
</evidence>
<feature type="domain" description="Ice-binding protein C-terminal" evidence="2">
    <location>
        <begin position="186"/>
        <end position="209"/>
    </location>
</feature>